<dbReference type="PANTHER" id="PTHR23517:SF13">
    <property type="entry name" value="MAJOR FACILITATOR SUPERFAMILY MFS_1"/>
    <property type="match status" value="1"/>
</dbReference>
<feature type="transmembrane region" description="Helical" evidence="7">
    <location>
        <begin position="340"/>
        <end position="362"/>
    </location>
</feature>
<organism evidence="9 10">
    <name type="scientific">Comamonas aquatica DA1877</name>
    <dbReference type="NCBI Taxonomy" id="1457173"/>
    <lineage>
        <taxon>Bacteria</taxon>
        <taxon>Pseudomonadati</taxon>
        <taxon>Pseudomonadota</taxon>
        <taxon>Betaproteobacteria</taxon>
        <taxon>Burkholderiales</taxon>
        <taxon>Comamonadaceae</taxon>
        <taxon>Comamonas</taxon>
    </lineage>
</organism>
<dbReference type="PANTHER" id="PTHR23517">
    <property type="entry name" value="RESISTANCE PROTEIN MDTM, PUTATIVE-RELATED-RELATED"/>
    <property type="match status" value="1"/>
</dbReference>
<keyword evidence="5 7" id="KW-1133">Transmembrane helix</keyword>
<keyword evidence="6 7" id="KW-0472">Membrane</keyword>
<reference evidence="9 10" key="1">
    <citation type="submission" date="2014-01" db="EMBL/GenBank/DDBJ databases">
        <title>Interspecies Systems Biology Uncovers Metabolites Affecting C. elegans Gene Expression and Life History Traits.</title>
        <authorList>
            <person name="Watson E."/>
            <person name="Macneil L.T."/>
            <person name="Ritter A.D."/>
            <person name="Yilmaz L.S."/>
            <person name="Rosebrock A.P."/>
            <person name="Caudy A.A."/>
            <person name="Walhout A.J."/>
        </authorList>
    </citation>
    <scope>NUCLEOTIDE SEQUENCE [LARGE SCALE GENOMIC DNA]</scope>
    <source>
        <strain evidence="9 10">DA1877</strain>
    </source>
</reference>
<comment type="caution">
    <text evidence="9">The sequence shown here is derived from an EMBL/GenBank/DDBJ whole genome shotgun (WGS) entry which is preliminary data.</text>
</comment>
<feature type="transmembrane region" description="Helical" evidence="7">
    <location>
        <begin position="247"/>
        <end position="271"/>
    </location>
</feature>
<dbReference type="PROSITE" id="PS50850">
    <property type="entry name" value="MFS"/>
    <property type="match status" value="1"/>
</dbReference>
<name>A0A014P0D3_9BURK</name>
<dbReference type="Gene3D" id="1.20.1250.20">
    <property type="entry name" value="MFS general substrate transporter like domains"/>
    <property type="match status" value="1"/>
</dbReference>
<dbReference type="InterPro" id="IPR020846">
    <property type="entry name" value="MFS_dom"/>
</dbReference>
<dbReference type="AlphaFoldDB" id="A0A014P0D3"/>
<dbReference type="InterPro" id="IPR036259">
    <property type="entry name" value="MFS_trans_sf"/>
</dbReference>
<evidence type="ECO:0000313" key="10">
    <source>
        <dbReference type="Proteomes" id="UP000020766"/>
    </source>
</evidence>
<dbReference type="STRING" id="225991.MA05_12170"/>
<dbReference type="InterPro" id="IPR050171">
    <property type="entry name" value="MFS_Transporters"/>
</dbReference>
<keyword evidence="3" id="KW-1003">Cell membrane</keyword>
<feature type="transmembrane region" description="Helical" evidence="7">
    <location>
        <begin position="214"/>
        <end position="235"/>
    </location>
</feature>
<comment type="subcellular location">
    <subcellularLocation>
        <location evidence="1">Cell membrane</location>
        <topology evidence="1">Multi-pass membrane protein</topology>
    </subcellularLocation>
</comment>
<evidence type="ECO:0000256" key="4">
    <source>
        <dbReference type="ARBA" id="ARBA00022692"/>
    </source>
</evidence>
<evidence type="ECO:0000313" key="9">
    <source>
        <dbReference type="EMBL" id="EXU79615.1"/>
    </source>
</evidence>
<feature type="transmembrane region" description="Helical" evidence="7">
    <location>
        <begin position="368"/>
        <end position="390"/>
    </location>
</feature>
<feature type="transmembrane region" description="Helical" evidence="7">
    <location>
        <begin position="44"/>
        <end position="61"/>
    </location>
</feature>
<dbReference type="Proteomes" id="UP000020766">
    <property type="component" value="Unassembled WGS sequence"/>
</dbReference>
<dbReference type="EMBL" id="JBOK01000014">
    <property type="protein sequence ID" value="EXU79615.1"/>
    <property type="molecule type" value="Genomic_DNA"/>
</dbReference>
<feature type="transmembrane region" description="Helical" evidence="7">
    <location>
        <begin position="306"/>
        <end position="328"/>
    </location>
</feature>
<feature type="transmembrane region" description="Helical" evidence="7">
    <location>
        <begin position="162"/>
        <end position="180"/>
    </location>
</feature>
<dbReference type="SUPFAM" id="SSF103473">
    <property type="entry name" value="MFS general substrate transporter"/>
    <property type="match status" value="1"/>
</dbReference>
<dbReference type="GO" id="GO:0022857">
    <property type="term" value="F:transmembrane transporter activity"/>
    <property type="evidence" value="ECO:0007669"/>
    <property type="project" value="InterPro"/>
</dbReference>
<dbReference type="PATRIC" id="fig|1457173.3.peg.2455"/>
<accession>A0A014P0D3</accession>
<evidence type="ECO:0000256" key="5">
    <source>
        <dbReference type="ARBA" id="ARBA00022989"/>
    </source>
</evidence>
<dbReference type="Pfam" id="PF07690">
    <property type="entry name" value="MFS_1"/>
    <property type="match status" value="1"/>
</dbReference>
<evidence type="ECO:0000256" key="1">
    <source>
        <dbReference type="ARBA" id="ARBA00004651"/>
    </source>
</evidence>
<dbReference type="RefSeq" id="WP_231499201.1">
    <property type="nucleotide sequence ID" value="NZ_JBOK01000014.1"/>
</dbReference>
<evidence type="ECO:0000256" key="7">
    <source>
        <dbReference type="SAM" id="Phobius"/>
    </source>
</evidence>
<feature type="domain" description="Major facilitator superfamily (MFS) profile" evidence="8">
    <location>
        <begin position="7"/>
        <end position="395"/>
    </location>
</feature>
<feature type="transmembrane region" description="Helical" evidence="7">
    <location>
        <begin position="134"/>
        <end position="156"/>
    </location>
</feature>
<keyword evidence="4 7" id="KW-0812">Transmembrane</keyword>
<evidence type="ECO:0000256" key="3">
    <source>
        <dbReference type="ARBA" id="ARBA00022475"/>
    </source>
</evidence>
<evidence type="ECO:0000259" key="8">
    <source>
        <dbReference type="PROSITE" id="PS50850"/>
    </source>
</evidence>
<feature type="transmembrane region" description="Helical" evidence="7">
    <location>
        <begin position="98"/>
        <end position="122"/>
    </location>
</feature>
<keyword evidence="2" id="KW-0813">Transport</keyword>
<evidence type="ECO:0000256" key="6">
    <source>
        <dbReference type="ARBA" id="ARBA00023136"/>
    </source>
</evidence>
<feature type="transmembrane region" description="Helical" evidence="7">
    <location>
        <begin position="7"/>
        <end position="32"/>
    </location>
</feature>
<evidence type="ECO:0000256" key="2">
    <source>
        <dbReference type="ARBA" id="ARBA00022448"/>
    </source>
</evidence>
<sequence length="401" mass="42598">MKLRGSPFAWVSFAMIVGVMGTALISPLYALYKEAWQLQASDISLIYVVYMSGALCSLLFLGRLPDRAGFKAVMQAGLVLTLLGTFLSLIAWNMTSLIVGRFIVGVASSLMTTSATQGLAVLSRPGHVQRVAMVTGFLMALGFGLGPLVGGIMGQWGPYPLVTTYIPTLVLGGLGLYLLARLELPPAALPRQAGRLRLQDVLPKLTWPEPSASTAFVLTCMLPFLAFGVFGLYASMSPLFLDRLVPWHGPVVSGTAIAVILLASACVQVLVGNLPTQWCGLGGLLSLALSNALLMVNLWVGSAWLFVLGVACTAMGHGMSMLSGMSMVNRIATPSNRSGLLSTYLVIGYIGSMLPMLGMGWLADHWGMTVAVCSFCAMVIVLGLVVGGLFHRHPRMRSSVQ</sequence>
<dbReference type="GO" id="GO:0005886">
    <property type="term" value="C:plasma membrane"/>
    <property type="evidence" value="ECO:0007669"/>
    <property type="project" value="UniProtKB-SubCell"/>
</dbReference>
<dbReference type="InterPro" id="IPR011701">
    <property type="entry name" value="MFS"/>
</dbReference>
<gene>
    <name evidence="9" type="ORF">AX13_03935</name>
</gene>
<protein>
    <submittedName>
        <fullName evidence="9">Major facilitator transporter</fullName>
    </submittedName>
</protein>
<proteinExistence type="predicted"/>
<feature type="transmembrane region" description="Helical" evidence="7">
    <location>
        <begin position="73"/>
        <end position="92"/>
    </location>
</feature>
<keyword evidence="10" id="KW-1185">Reference proteome</keyword>